<feature type="compositionally biased region" description="Polar residues" evidence="1">
    <location>
        <begin position="234"/>
        <end position="243"/>
    </location>
</feature>
<evidence type="ECO:0000256" key="1">
    <source>
        <dbReference type="SAM" id="MobiDB-lite"/>
    </source>
</evidence>
<organism evidence="2 3">
    <name type="scientific">Aspergillus nomiae NRRL (strain ATCC 15546 / NRRL 13137 / CBS 260.88 / M93)</name>
    <dbReference type="NCBI Taxonomy" id="1509407"/>
    <lineage>
        <taxon>Eukaryota</taxon>
        <taxon>Fungi</taxon>
        <taxon>Dikarya</taxon>
        <taxon>Ascomycota</taxon>
        <taxon>Pezizomycotina</taxon>
        <taxon>Eurotiomycetes</taxon>
        <taxon>Eurotiomycetidae</taxon>
        <taxon>Eurotiales</taxon>
        <taxon>Aspergillaceae</taxon>
        <taxon>Aspergillus</taxon>
        <taxon>Aspergillus subgen. Circumdati</taxon>
    </lineage>
</organism>
<dbReference type="RefSeq" id="XP_015406954.1">
    <property type="nucleotide sequence ID" value="XM_015550881.1"/>
</dbReference>
<keyword evidence="3" id="KW-1185">Reference proteome</keyword>
<dbReference type="EMBL" id="JNOM01000131">
    <property type="protein sequence ID" value="KNG86031.1"/>
    <property type="molecule type" value="Genomic_DNA"/>
</dbReference>
<dbReference type="GeneID" id="26807428"/>
<proteinExistence type="predicted"/>
<feature type="compositionally biased region" description="Basic and acidic residues" evidence="1">
    <location>
        <begin position="249"/>
        <end position="261"/>
    </location>
</feature>
<comment type="caution">
    <text evidence="2">The sequence shown here is derived from an EMBL/GenBank/DDBJ whole genome shotgun (WGS) entry which is preliminary data.</text>
</comment>
<evidence type="ECO:0000313" key="3">
    <source>
        <dbReference type="Proteomes" id="UP000037505"/>
    </source>
</evidence>
<dbReference type="AlphaFoldDB" id="A0A0L1J2K6"/>
<name>A0A0L1J2K6_ASPN3</name>
<feature type="region of interest" description="Disordered" evidence="1">
    <location>
        <begin position="129"/>
        <end position="204"/>
    </location>
</feature>
<dbReference type="OrthoDB" id="654211at2759"/>
<accession>A0A0L1J2K6</accession>
<dbReference type="Proteomes" id="UP000037505">
    <property type="component" value="Unassembled WGS sequence"/>
</dbReference>
<feature type="compositionally biased region" description="Low complexity" evidence="1">
    <location>
        <begin position="164"/>
        <end position="173"/>
    </location>
</feature>
<dbReference type="STRING" id="1509407.A0A0L1J2K6"/>
<reference evidence="2 3" key="1">
    <citation type="submission" date="2014-06" db="EMBL/GenBank/DDBJ databases">
        <title>The Genome of the Aflatoxigenic Filamentous Fungus Aspergillus nomius.</title>
        <authorList>
            <person name="Moore M.G."/>
            <person name="Shannon B.M."/>
            <person name="Brian M.M."/>
        </authorList>
    </citation>
    <scope>NUCLEOTIDE SEQUENCE [LARGE SCALE GENOMIC DNA]</scope>
    <source>
        <strain evidence="2 3">NRRL 13137</strain>
    </source>
</reference>
<feature type="region of interest" description="Disordered" evidence="1">
    <location>
        <begin position="234"/>
        <end position="261"/>
    </location>
</feature>
<gene>
    <name evidence="2" type="ORF">ANOM_005624</name>
</gene>
<protein>
    <submittedName>
        <fullName evidence="2">Uncharacterized protein</fullName>
    </submittedName>
</protein>
<evidence type="ECO:0000313" key="2">
    <source>
        <dbReference type="EMBL" id="KNG86031.1"/>
    </source>
</evidence>
<sequence length="298" mass="33715">MNYNYDVQEEQWMALPLPNRAVSLDISRSIPTWPHPEPLSEPQLQWFMDPSRRSEVPEPPTQWVMDASALGHTLYPSTTWTMNSSSSKDPSIPWTIDSPGLGDSTSSSMPCIIDTSGLKCFPEPQIPGLLGPPILPSPSEPLTPTCSHIPDVPMGPARDKPVLSSPGSSSHHPNSPPELLFVHTTPADSTSLSHAKRPVPGYRSTARLTTAQGSRRHYHQHVKRFFCHYENCPQSEPDAQSPSKGGFTTRKDRDRHEAKHKPEIRCHWRNQQGEQCTRLFSRMDNMRDHVRRIHRRKF</sequence>